<evidence type="ECO:0000259" key="1">
    <source>
        <dbReference type="Pfam" id="PF09995"/>
    </source>
</evidence>
<dbReference type="PANTHER" id="PTHR37539">
    <property type="entry name" value="SECRETED PROTEIN-RELATED"/>
    <property type="match status" value="1"/>
</dbReference>
<evidence type="ECO:0000313" key="4">
    <source>
        <dbReference type="Proteomes" id="UP000239276"/>
    </source>
</evidence>
<dbReference type="PANTHER" id="PTHR37539:SF1">
    <property type="entry name" value="ER-BOUND OXYGENASE MPAB_MPAB'_RUBBER OXYGENASE CATALYTIC DOMAIN-CONTAINING PROTEIN"/>
    <property type="match status" value="1"/>
</dbReference>
<name>A0A7X5LVD1_ACIBA</name>
<protein>
    <submittedName>
        <fullName evidence="2">DUF2236 domain-containing protein</fullName>
    </submittedName>
</protein>
<evidence type="ECO:0000313" key="3">
    <source>
        <dbReference type="EMBL" id="PQH48685.1"/>
    </source>
</evidence>
<gene>
    <name evidence="3" type="ORF">C5U34_16565</name>
    <name evidence="2" type="ORF">G3N53_14570</name>
</gene>
<reference evidence="3 4" key="1">
    <citation type="journal article" date="2018" name="J. Antimicrob. Chemother.">
        <title>Phylogenomics of colistin-susceptible and resistant XDR Acinetobacter baumannii.</title>
        <authorList>
            <person name="Mustapha M."/>
            <person name="Li B."/>
            <person name="Pacey M.P."/>
            <person name="Mettus R.T."/>
            <person name="McElheny C.L."/>
            <person name="Ernst R.K."/>
            <person name="Cooper V.S."/>
            <person name="Doi Y."/>
        </authorList>
    </citation>
    <scope>NUCLEOTIDE SEQUENCE [LARGE SCALE GENOMIC DNA]</scope>
    <source>
        <strain evidence="3 4">R20</strain>
    </source>
</reference>
<evidence type="ECO:0000313" key="2">
    <source>
        <dbReference type="EMBL" id="NDW42297.1"/>
    </source>
</evidence>
<dbReference type="Proteomes" id="UP000239276">
    <property type="component" value="Unassembled WGS sequence"/>
</dbReference>
<dbReference type="Proteomes" id="UP000470018">
    <property type="component" value="Unassembled WGS sequence"/>
</dbReference>
<reference evidence="2 5" key="2">
    <citation type="submission" date="2020-02" db="EMBL/GenBank/DDBJ databases">
        <title>Whole genome shot-gun sequencing of clinical Carbapenem resistant A. baumannii.</title>
        <authorList>
            <person name="Veeraraghavan B."/>
            <person name="Mathur P."/>
            <person name="Vijayakumar S."/>
            <person name="Vasudevan K."/>
            <person name="Lincy M."/>
            <person name="Kirubananthan A."/>
        </authorList>
    </citation>
    <scope>NUCLEOTIDE SEQUENCE [LARGE SCALE GENOMIC DNA]</scope>
    <source>
        <strain evidence="2 5">SP816</strain>
    </source>
</reference>
<dbReference type="AlphaFoldDB" id="A0A7X5LVD1"/>
<feature type="domain" description="ER-bound oxygenase mpaB/mpaB'/Rubber oxygenase catalytic" evidence="1">
    <location>
        <begin position="124"/>
        <end position="353"/>
    </location>
</feature>
<dbReference type="RefSeq" id="WP_049590041.1">
    <property type="nucleotide sequence ID" value="NZ_AP031585.1"/>
</dbReference>
<proteinExistence type="predicted"/>
<comment type="caution">
    <text evidence="2">The sequence shown here is derived from an EMBL/GenBank/DDBJ whole genome shotgun (WGS) entry which is preliminary data.</text>
</comment>
<dbReference type="GO" id="GO:0016491">
    <property type="term" value="F:oxidoreductase activity"/>
    <property type="evidence" value="ECO:0007669"/>
    <property type="project" value="InterPro"/>
</dbReference>
<accession>A0A7X5LVD1</accession>
<organism evidence="2 5">
    <name type="scientific">Acinetobacter baumannii</name>
    <dbReference type="NCBI Taxonomy" id="470"/>
    <lineage>
        <taxon>Bacteria</taxon>
        <taxon>Pseudomonadati</taxon>
        <taxon>Pseudomonadota</taxon>
        <taxon>Gammaproteobacteria</taxon>
        <taxon>Moraxellales</taxon>
        <taxon>Moraxellaceae</taxon>
        <taxon>Acinetobacter</taxon>
        <taxon>Acinetobacter calcoaceticus/baumannii complex</taxon>
    </lineage>
</organism>
<dbReference type="InterPro" id="IPR018713">
    <property type="entry name" value="MPAB/Lcp_cat_dom"/>
</dbReference>
<sequence length="410" mass="47825">MQMISPTRLASFNDMQDSNFFTQFLHICCGKPVQPNYKEYVSLQHALYEGDIEMDKVIDWVMQSPKDHRIIFEKILFQGRDEFSKPIPTELENFFNYIEQKPDWLDQQQIDEAVKFTHRLGINNGFILRDLSLMAGYLYPGFNQPLILTGALKKQAGTRLAETTKWWVDITEPQGLEHLSAGFTSTIYVRFIHALVRRQLKKSDRWDSEVWGIPLNQFDLAMTNLAFSSVVLLGIRALGIWPTKQEAKSFLHFWRYVGWLMGIDEKWLIQSEPEGWRLLYWMQFAHPRSDHSSIELGLSLSKEPFERKYLHLRSLQQKLAYRQHLELTQFFIGKKRMKLLGLPQQSASWFAYYLIVRNLLLYNGAKLSPKVEKFLSKSGRNIQKLGLTLYQNQGKAKTLASMVCINNSGI</sequence>
<dbReference type="EMBL" id="PUDN01000108">
    <property type="protein sequence ID" value="PQH48685.1"/>
    <property type="molecule type" value="Genomic_DNA"/>
</dbReference>
<dbReference type="EMBL" id="JAAGTY010000016">
    <property type="protein sequence ID" value="NDW42297.1"/>
    <property type="molecule type" value="Genomic_DNA"/>
</dbReference>
<dbReference type="Pfam" id="PF09995">
    <property type="entry name" value="MPAB_Lcp_cat"/>
    <property type="match status" value="1"/>
</dbReference>
<evidence type="ECO:0000313" key="5">
    <source>
        <dbReference type="Proteomes" id="UP000470018"/>
    </source>
</evidence>
<dbReference type="InterPro" id="IPR037473">
    <property type="entry name" value="Lcp-like"/>
</dbReference>